<dbReference type="EMBL" id="AICQ01000037">
    <property type="protein sequence ID" value="EID19792.1"/>
    <property type="molecule type" value="Genomic_DNA"/>
</dbReference>
<feature type="binding site" evidence="8">
    <location>
        <position position="20"/>
    </location>
    <ligand>
        <name>Mg(2+)</name>
        <dbReference type="ChEBI" id="CHEBI:18420"/>
    </ligand>
</feature>
<evidence type="ECO:0000256" key="8">
    <source>
        <dbReference type="HAMAP-Rule" id="MF_00101"/>
    </source>
</evidence>
<evidence type="ECO:0000313" key="10">
    <source>
        <dbReference type="EMBL" id="EID19792.1"/>
    </source>
</evidence>
<evidence type="ECO:0000256" key="2">
    <source>
        <dbReference type="ARBA" id="ARBA00022679"/>
    </source>
</evidence>
<evidence type="ECO:0000256" key="5">
    <source>
        <dbReference type="ARBA" id="ARBA00022842"/>
    </source>
</evidence>
<evidence type="ECO:0000256" key="4">
    <source>
        <dbReference type="ARBA" id="ARBA00022832"/>
    </source>
</evidence>
<dbReference type="HAMAP" id="MF_00101">
    <property type="entry name" value="AcpS"/>
    <property type="match status" value="1"/>
</dbReference>
<dbReference type="EC" id="2.7.8.7" evidence="8"/>
<keyword evidence="8" id="KW-0963">Cytoplasm</keyword>
<dbReference type="NCBIfam" id="TIGR00516">
    <property type="entry name" value="acpS"/>
    <property type="match status" value="1"/>
</dbReference>
<dbReference type="Proteomes" id="UP000005070">
    <property type="component" value="Unassembled WGS sequence"/>
</dbReference>
<dbReference type="GO" id="GO:0006633">
    <property type="term" value="P:fatty acid biosynthetic process"/>
    <property type="evidence" value="ECO:0007669"/>
    <property type="project" value="UniProtKB-UniRule"/>
</dbReference>
<evidence type="ECO:0000313" key="11">
    <source>
        <dbReference type="Proteomes" id="UP000005070"/>
    </source>
</evidence>
<dbReference type="GO" id="GO:0000287">
    <property type="term" value="F:magnesium ion binding"/>
    <property type="evidence" value="ECO:0007669"/>
    <property type="project" value="UniProtKB-UniRule"/>
</dbReference>
<feature type="binding site" evidence="8">
    <location>
        <position position="70"/>
    </location>
    <ligand>
        <name>Mg(2+)</name>
        <dbReference type="ChEBI" id="CHEBI:18420"/>
    </ligand>
</feature>
<keyword evidence="6 8" id="KW-0443">Lipid metabolism</keyword>
<evidence type="ECO:0000256" key="7">
    <source>
        <dbReference type="ARBA" id="ARBA00023160"/>
    </source>
</evidence>
<dbReference type="GO" id="GO:0005737">
    <property type="term" value="C:cytoplasm"/>
    <property type="evidence" value="ECO:0007669"/>
    <property type="project" value="UniProtKB-SubCell"/>
</dbReference>
<accession>A0AAD2SWB4</accession>
<gene>
    <name evidence="8 10" type="primary">acpS</name>
    <name evidence="10" type="ORF">HMPREF1044_0369</name>
</gene>
<comment type="similarity">
    <text evidence="8">Belongs to the P-Pant transferase superfamily. AcpS family.</text>
</comment>
<keyword evidence="4 8" id="KW-0276">Fatty acid metabolism</keyword>
<dbReference type="SUPFAM" id="SSF56214">
    <property type="entry name" value="4'-phosphopantetheinyl transferase"/>
    <property type="match status" value="1"/>
</dbReference>
<comment type="caution">
    <text evidence="10">The sequence shown here is derived from an EMBL/GenBank/DDBJ whole genome shotgun (WGS) entry which is preliminary data.</text>
</comment>
<proteinExistence type="inferred from homology"/>
<evidence type="ECO:0000256" key="3">
    <source>
        <dbReference type="ARBA" id="ARBA00022723"/>
    </source>
</evidence>
<dbReference type="AlphaFoldDB" id="A0AAD2SWB4"/>
<keyword evidence="2 8" id="KW-0808">Transferase</keyword>
<protein>
    <recommendedName>
        <fullName evidence="8">Holo-[acyl-carrier-protein] synthase</fullName>
        <shortName evidence="8">Holo-ACP synthase</shortName>
        <ecNumber evidence="8">2.7.8.7</ecNumber>
    </recommendedName>
    <alternativeName>
        <fullName evidence="8">4'-phosphopantetheinyl transferase AcpS</fullName>
    </alternativeName>
</protein>
<dbReference type="InterPro" id="IPR002582">
    <property type="entry name" value="ACPS"/>
</dbReference>
<dbReference type="InterPro" id="IPR037143">
    <property type="entry name" value="4-PPantetheinyl_Trfase_dom_sf"/>
</dbReference>
<dbReference type="Pfam" id="PF01648">
    <property type="entry name" value="ACPS"/>
    <property type="match status" value="1"/>
</dbReference>
<comment type="function">
    <text evidence="8">Transfers the 4'-phosphopantetheine moiety from coenzyme A to a Ser of acyl-carrier-protein.</text>
</comment>
<keyword evidence="5 8" id="KW-0460">Magnesium</keyword>
<sequence length="133" mass="15079">MELRLVSTLFKKMIKGHGIDIEEISSIQKVYEKNARFARKVLTAAEFDRFEKLTGKRKMEYLAGRWSAKEAFSKAWGTGIGCVTFQDLEILNDEKGAPIFSKSPFSGKVWVSLSHTDNVVTASVILEEHHENE</sequence>
<dbReference type="Gene3D" id="3.90.470.20">
    <property type="entry name" value="4'-phosphopantetheinyl transferase domain"/>
    <property type="match status" value="1"/>
</dbReference>
<evidence type="ECO:0000259" key="9">
    <source>
        <dbReference type="Pfam" id="PF01648"/>
    </source>
</evidence>
<keyword evidence="7 8" id="KW-0275">Fatty acid biosynthesis</keyword>
<reference evidence="10 11" key="1">
    <citation type="submission" date="2012-01" db="EMBL/GenBank/DDBJ databases">
        <authorList>
            <person name="Harkins D.M."/>
            <person name="Madupu R."/>
            <person name="Durkin A.S."/>
            <person name="Torralba M."/>
            <person name="Methe B."/>
            <person name="Sutton G.G."/>
            <person name="Nelson K.E."/>
        </authorList>
    </citation>
    <scope>NUCLEOTIDE SEQUENCE [LARGE SCALE GENOMIC DNA]</scope>
    <source>
        <strain evidence="10 11">SK53</strain>
    </source>
</reference>
<evidence type="ECO:0000256" key="1">
    <source>
        <dbReference type="ARBA" id="ARBA00022516"/>
    </source>
</evidence>
<organism evidence="10 11">
    <name type="scientific">Streptococcus constellatus subsp. constellatus SK53</name>
    <dbReference type="NCBI Taxonomy" id="1095730"/>
    <lineage>
        <taxon>Bacteria</taxon>
        <taxon>Bacillati</taxon>
        <taxon>Bacillota</taxon>
        <taxon>Bacilli</taxon>
        <taxon>Lactobacillales</taxon>
        <taxon>Streptococcaceae</taxon>
        <taxon>Streptococcus</taxon>
        <taxon>Streptococcus anginosus group</taxon>
    </lineage>
</organism>
<evidence type="ECO:0000256" key="6">
    <source>
        <dbReference type="ARBA" id="ARBA00023098"/>
    </source>
</evidence>
<dbReference type="GO" id="GO:0008897">
    <property type="term" value="F:holo-[acyl-carrier-protein] synthase activity"/>
    <property type="evidence" value="ECO:0007669"/>
    <property type="project" value="UniProtKB-UniRule"/>
</dbReference>
<name>A0AAD2SWB4_STRCV</name>
<feature type="domain" description="4'-phosphopantetheinyl transferase" evidence="9">
    <location>
        <begin position="18"/>
        <end position="110"/>
    </location>
</feature>
<dbReference type="InterPro" id="IPR004568">
    <property type="entry name" value="Ppantetheine-prot_Trfase_dom"/>
</dbReference>
<dbReference type="InterPro" id="IPR008278">
    <property type="entry name" value="4-PPantetheinyl_Trfase_dom"/>
</dbReference>
<comment type="cofactor">
    <cofactor evidence="8">
        <name>Mg(2+)</name>
        <dbReference type="ChEBI" id="CHEBI:18420"/>
    </cofactor>
</comment>
<comment type="subcellular location">
    <subcellularLocation>
        <location evidence="8">Cytoplasm</location>
    </subcellularLocation>
</comment>
<comment type="catalytic activity">
    <reaction evidence="8">
        <text>apo-[ACP] + CoA = holo-[ACP] + adenosine 3',5'-bisphosphate + H(+)</text>
        <dbReference type="Rhea" id="RHEA:12068"/>
        <dbReference type="Rhea" id="RHEA-COMP:9685"/>
        <dbReference type="Rhea" id="RHEA-COMP:9690"/>
        <dbReference type="ChEBI" id="CHEBI:15378"/>
        <dbReference type="ChEBI" id="CHEBI:29999"/>
        <dbReference type="ChEBI" id="CHEBI:57287"/>
        <dbReference type="ChEBI" id="CHEBI:58343"/>
        <dbReference type="ChEBI" id="CHEBI:64479"/>
        <dbReference type="EC" id="2.7.8.7"/>
    </reaction>
</comment>
<keyword evidence="1 8" id="KW-0444">Lipid biosynthesis</keyword>
<keyword evidence="3 8" id="KW-0479">Metal-binding</keyword>
<dbReference type="NCBIfam" id="TIGR00556">
    <property type="entry name" value="pantethn_trn"/>
    <property type="match status" value="1"/>
</dbReference>